<dbReference type="InterPro" id="IPR023214">
    <property type="entry name" value="HAD_sf"/>
</dbReference>
<gene>
    <name evidence="12" type="ORF">H6G95_27825</name>
</gene>
<sequence length="969" mass="106791">MVSFHQPVWELSIEGVYESLGTTINGLTEYDAAQRFERYGANELPETAHRPMWLRFTDQLTHFMALLLWSAGILAFLSNTPQLGWAIWAVIWINAIFSFWQEYQAEQALAALKKVLPIQVRVYRDGQLKQIPARELVRGDVMQLEEGDRISADARLVSADNLYVDVSVLTGESLPVTRNPDPVNPRQVVPIRAGKTLLHPGEQPLQERVHPAEIANLVLAGSNVASGRAIGVVYGTGAQTEFGQVAHLTTMVKREPSTLEVQVAQIVRLITAIALSMGIIVFFLTAWLVGMEVKESFIFAIGIIVALVPEGLLPTVTLALAMGVQRMARRNALVRRLSAVETLSAITVVCTDKTGTLTKNEMTVRHLWVPSQQQGSNEKPKHKSVSPLLIEVTGAGYDPTNGTVVIPEHFAASWQLNLLLTGAALCSNARLIHLTAPSRWQEIGDPTEAALLVAAAKAGLNLEQLQHQFPRLREIPFDSRRRMMTVVLDWQSSQLWTNESPYLGFTKGAPLEVLRHCQYILREGTVQTLTQADRDMVVRANDDLARQGFRVLGVAARPGDEQLLKEQTQELEQNLIFIGLVAMFDPPRPEVRDAIARCRTAGIKVTMVTGDYGLTAEAIARNIGLANERVRVVTGEDMGHLSDAQLRQILQYRSGLVFARMSPEHKLRLVQAYQDSGEVVAVTGDGVNDAPALRSANIGIAMGMNGTDVAREAADIVLTDDNFATIVSAIEQGRAIYQNIRKFMTYILASNVPEVVPFLAMVAMKIPPALVIMQILAIDLGTDMIPALALGAERAETGIMLQPARAKSKPLLDRSLLLRAYCFLGLIEAALAMLAFFIVWWSNGYGLAQLQAITPAIMSHSPDMTIVTIYTQATTVTLATIVACQSGNVFACRSEQTSIFRLGLFSNRLIWLGIAIEWALIVAIIYIPSLRHIFGTTPLTPWQCLLLLAYPPILLGVEEFRKAIFIHRR</sequence>
<dbReference type="InterPro" id="IPR004014">
    <property type="entry name" value="ATPase_P-typ_cation-transptr_N"/>
</dbReference>
<feature type="transmembrane region" description="Helical" evidence="10">
    <location>
        <begin position="60"/>
        <end position="77"/>
    </location>
</feature>
<feature type="transmembrane region" description="Helical" evidence="10">
    <location>
        <begin position="939"/>
        <end position="960"/>
    </location>
</feature>
<keyword evidence="13" id="KW-1185">Reference proteome</keyword>
<evidence type="ECO:0000313" key="12">
    <source>
        <dbReference type="EMBL" id="MBD2564347.1"/>
    </source>
</evidence>
<dbReference type="Pfam" id="PF13246">
    <property type="entry name" value="Cation_ATPase"/>
    <property type="match status" value="1"/>
</dbReference>
<keyword evidence="6" id="KW-0067">ATP-binding</keyword>
<dbReference type="Gene3D" id="2.70.150.10">
    <property type="entry name" value="Calcium-transporting ATPase, cytoplasmic transduction domain A"/>
    <property type="match status" value="1"/>
</dbReference>
<keyword evidence="4 10" id="KW-0812">Transmembrane</keyword>
<dbReference type="PRINTS" id="PR00119">
    <property type="entry name" value="CATATPASE"/>
</dbReference>
<dbReference type="PROSITE" id="PS00154">
    <property type="entry name" value="ATPASE_E1_E2"/>
    <property type="match status" value="1"/>
</dbReference>
<dbReference type="InterPro" id="IPR006068">
    <property type="entry name" value="ATPase_P-typ_cation-transptr_C"/>
</dbReference>
<dbReference type="PANTHER" id="PTHR43294">
    <property type="entry name" value="SODIUM/POTASSIUM-TRANSPORTING ATPASE SUBUNIT ALPHA"/>
    <property type="match status" value="1"/>
</dbReference>
<dbReference type="InterPro" id="IPR023298">
    <property type="entry name" value="ATPase_P-typ_TM_dom_sf"/>
</dbReference>
<feature type="transmembrane region" description="Helical" evidence="10">
    <location>
        <begin position="296"/>
        <end position="321"/>
    </location>
</feature>
<evidence type="ECO:0000256" key="8">
    <source>
        <dbReference type="ARBA" id="ARBA00022989"/>
    </source>
</evidence>
<dbReference type="EMBL" id="JACJTE010000047">
    <property type="protein sequence ID" value="MBD2564347.1"/>
    <property type="molecule type" value="Genomic_DNA"/>
</dbReference>
<dbReference type="SUPFAM" id="SSF56784">
    <property type="entry name" value="HAD-like"/>
    <property type="match status" value="1"/>
</dbReference>
<accession>A0ABR8F3J4</accession>
<dbReference type="InterPro" id="IPR059000">
    <property type="entry name" value="ATPase_P-type_domA"/>
</dbReference>
<evidence type="ECO:0000256" key="5">
    <source>
        <dbReference type="ARBA" id="ARBA00022741"/>
    </source>
</evidence>
<evidence type="ECO:0000256" key="3">
    <source>
        <dbReference type="ARBA" id="ARBA00022475"/>
    </source>
</evidence>
<evidence type="ECO:0000256" key="1">
    <source>
        <dbReference type="ARBA" id="ARBA00004651"/>
    </source>
</evidence>
<protein>
    <submittedName>
        <fullName evidence="12">Cation-transporting P-type ATPase</fullName>
    </submittedName>
</protein>
<evidence type="ECO:0000256" key="6">
    <source>
        <dbReference type="ARBA" id="ARBA00022840"/>
    </source>
</evidence>
<evidence type="ECO:0000259" key="11">
    <source>
        <dbReference type="SMART" id="SM00831"/>
    </source>
</evidence>
<dbReference type="Pfam" id="PF00689">
    <property type="entry name" value="Cation_ATPase_C"/>
    <property type="match status" value="1"/>
</dbReference>
<dbReference type="RefSeq" id="WP_190898960.1">
    <property type="nucleotide sequence ID" value="NZ_JACJTE010000047.1"/>
</dbReference>
<keyword evidence="3" id="KW-1003">Cell membrane</keyword>
<feature type="domain" description="Cation-transporting P-type ATPase N-terminal" evidence="11">
    <location>
        <begin position="7"/>
        <end position="80"/>
    </location>
</feature>
<dbReference type="Pfam" id="PF00122">
    <property type="entry name" value="E1-E2_ATPase"/>
    <property type="match status" value="1"/>
</dbReference>
<comment type="caution">
    <text evidence="12">The sequence shown here is derived from an EMBL/GenBank/DDBJ whole genome shotgun (WGS) entry which is preliminary data.</text>
</comment>
<keyword evidence="5" id="KW-0547">Nucleotide-binding</keyword>
<dbReference type="SUPFAM" id="SSF81653">
    <property type="entry name" value="Calcium ATPase, transduction domain A"/>
    <property type="match status" value="1"/>
</dbReference>
<dbReference type="Gene3D" id="3.40.1110.10">
    <property type="entry name" value="Calcium-transporting ATPase, cytoplasmic domain N"/>
    <property type="match status" value="1"/>
</dbReference>
<dbReference type="Proteomes" id="UP000604661">
    <property type="component" value="Unassembled WGS sequence"/>
</dbReference>
<dbReference type="SFLD" id="SFLDS00003">
    <property type="entry name" value="Haloacid_Dehalogenase"/>
    <property type="match status" value="1"/>
</dbReference>
<dbReference type="InterPro" id="IPR008250">
    <property type="entry name" value="ATPase_P-typ_transduc_dom_A_sf"/>
</dbReference>
<keyword evidence="7" id="KW-1278">Translocase</keyword>
<dbReference type="SFLD" id="SFLDF00027">
    <property type="entry name" value="p-type_atpase"/>
    <property type="match status" value="1"/>
</dbReference>
<keyword evidence="9 10" id="KW-0472">Membrane</keyword>
<evidence type="ECO:0000313" key="13">
    <source>
        <dbReference type="Proteomes" id="UP000604661"/>
    </source>
</evidence>
<dbReference type="Gene3D" id="3.40.50.1000">
    <property type="entry name" value="HAD superfamily/HAD-like"/>
    <property type="match status" value="1"/>
</dbReference>
<feature type="transmembrane region" description="Helical" evidence="10">
    <location>
        <begin position="816"/>
        <end position="841"/>
    </location>
</feature>
<dbReference type="Pfam" id="PF00690">
    <property type="entry name" value="Cation_ATPase_N"/>
    <property type="match status" value="1"/>
</dbReference>
<evidence type="ECO:0000256" key="4">
    <source>
        <dbReference type="ARBA" id="ARBA00022692"/>
    </source>
</evidence>
<dbReference type="InterPro" id="IPR036412">
    <property type="entry name" value="HAD-like_sf"/>
</dbReference>
<dbReference type="InterPro" id="IPR023299">
    <property type="entry name" value="ATPase_P-typ_cyto_dom_N"/>
</dbReference>
<name>A0ABR8F3J4_NOSLI</name>
<dbReference type="SUPFAM" id="SSF81660">
    <property type="entry name" value="Metal cation-transporting ATPase, ATP-binding domain N"/>
    <property type="match status" value="1"/>
</dbReference>
<reference evidence="12 13" key="1">
    <citation type="journal article" date="2020" name="ISME J.">
        <title>Comparative genomics reveals insights into cyanobacterial evolution and habitat adaptation.</title>
        <authorList>
            <person name="Chen M.Y."/>
            <person name="Teng W.K."/>
            <person name="Zhao L."/>
            <person name="Hu C.X."/>
            <person name="Zhou Y.K."/>
            <person name="Han B.P."/>
            <person name="Song L.R."/>
            <person name="Shu W.S."/>
        </authorList>
    </citation>
    <scope>NUCLEOTIDE SEQUENCE [LARGE SCALE GENOMIC DNA]</scope>
    <source>
        <strain evidence="12 13">FACHB-391</strain>
    </source>
</reference>
<dbReference type="Pfam" id="PF08282">
    <property type="entry name" value="Hydrolase_3"/>
    <property type="match status" value="1"/>
</dbReference>
<dbReference type="SMART" id="SM00831">
    <property type="entry name" value="Cation_ATPase_N"/>
    <property type="match status" value="1"/>
</dbReference>
<evidence type="ECO:0000256" key="7">
    <source>
        <dbReference type="ARBA" id="ARBA00022967"/>
    </source>
</evidence>
<dbReference type="SFLD" id="SFLDG00002">
    <property type="entry name" value="C1.7:_P-type_atpase_like"/>
    <property type="match status" value="1"/>
</dbReference>
<dbReference type="PRINTS" id="PR00120">
    <property type="entry name" value="HATPASE"/>
</dbReference>
<organism evidence="12 13">
    <name type="scientific">Nostoc linckia FACHB-391</name>
    <dbReference type="NCBI Taxonomy" id="2692906"/>
    <lineage>
        <taxon>Bacteria</taxon>
        <taxon>Bacillati</taxon>
        <taxon>Cyanobacteriota</taxon>
        <taxon>Cyanophyceae</taxon>
        <taxon>Nostocales</taxon>
        <taxon>Nostocaceae</taxon>
        <taxon>Nostoc</taxon>
    </lineage>
</organism>
<comment type="similarity">
    <text evidence="2">Belongs to the cation transport ATPase (P-type) (TC 3.A.3) family. Type IIA subfamily.</text>
</comment>
<dbReference type="Gene3D" id="1.20.1110.10">
    <property type="entry name" value="Calcium-transporting ATPase, transmembrane domain"/>
    <property type="match status" value="1"/>
</dbReference>
<evidence type="ECO:0000256" key="9">
    <source>
        <dbReference type="ARBA" id="ARBA00023136"/>
    </source>
</evidence>
<keyword evidence="8 10" id="KW-1133">Transmembrane helix</keyword>
<evidence type="ECO:0000256" key="10">
    <source>
        <dbReference type="SAM" id="Phobius"/>
    </source>
</evidence>
<proteinExistence type="inferred from homology"/>
<dbReference type="SUPFAM" id="SSF81665">
    <property type="entry name" value="Calcium ATPase, transmembrane domain M"/>
    <property type="match status" value="1"/>
</dbReference>
<comment type="subcellular location">
    <subcellularLocation>
        <location evidence="1">Cell membrane</location>
        <topology evidence="1">Multi-pass membrane protein</topology>
    </subcellularLocation>
</comment>
<dbReference type="InterPro" id="IPR050510">
    <property type="entry name" value="Cation_transp_ATPase_P-type"/>
</dbReference>
<dbReference type="InterPro" id="IPR044492">
    <property type="entry name" value="P_typ_ATPase_HD_dom"/>
</dbReference>
<dbReference type="InterPro" id="IPR018303">
    <property type="entry name" value="ATPase_P-typ_P_site"/>
</dbReference>
<feature type="transmembrane region" description="Helical" evidence="10">
    <location>
        <begin position="266"/>
        <end position="290"/>
    </location>
</feature>
<dbReference type="InterPro" id="IPR001757">
    <property type="entry name" value="P_typ_ATPase"/>
</dbReference>
<dbReference type="NCBIfam" id="TIGR01494">
    <property type="entry name" value="ATPase_P-type"/>
    <property type="match status" value="2"/>
</dbReference>
<feature type="transmembrane region" description="Helical" evidence="10">
    <location>
        <begin position="909"/>
        <end position="927"/>
    </location>
</feature>
<feature type="transmembrane region" description="Helical" evidence="10">
    <location>
        <begin position="869"/>
        <end position="889"/>
    </location>
</feature>
<dbReference type="PANTHER" id="PTHR43294:SF21">
    <property type="entry name" value="CATION TRANSPORTING ATPASE"/>
    <property type="match status" value="1"/>
</dbReference>
<evidence type="ECO:0000256" key="2">
    <source>
        <dbReference type="ARBA" id="ARBA00005675"/>
    </source>
</evidence>
<feature type="transmembrane region" description="Helical" evidence="10">
    <location>
        <begin position="83"/>
        <end position="100"/>
    </location>
</feature>